<reference evidence="2" key="1">
    <citation type="journal article" date="2019" name="Int. J. Syst. Evol. Microbiol.">
        <title>The Global Catalogue of Microorganisms (GCM) 10K type strain sequencing project: providing services to taxonomists for standard genome sequencing and annotation.</title>
        <authorList>
            <consortium name="The Broad Institute Genomics Platform"/>
            <consortium name="The Broad Institute Genome Sequencing Center for Infectious Disease"/>
            <person name="Wu L."/>
            <person name="Ma J."/>
        </authorList>
    </citation>
    <scope>NUCLEOTIDE SEQUENCE [LARGE SCALE GENOMIC DNA]</scope>
    <source>
        <strain evidence="2">JCM 30331</strain>
    </source>
</reference>
<evidence type="ECO:0000313" key="2">
    <source>
        <dbReference type="Proteomes" id="UP000647587"/>
    </source>
</evidence>
<comment type="caution">
    <text evidence="1">The sequence shown here is derived from an EMBL/GenBank/DDBJ whole genome shotgun (WGS) entry which is preliminary data.</text>
</comment>
<protein>
    <recommendedName>
        <fullName evidence="3">Cupin</fullName>
    </recommendedName>
</protein>
<dbReference type="Proteomes" id="UP000647587">
    <property type="component" value="Unassembled WGS sequence"/>
</dbReference>
<dbReference type="EMBL" id="BMPP01000015">
    <property type="protein sequence ID" value="GGK35774.1"/>
    <property type="molecule type" value="Genomic_DNA"/>
</dbReference>
<name>A0ABQ2F2J8_9DEIO</name>
<dbReference type="Gene3D" id="2.60.120.10">
    <property type="entry name" value="Jelly Rolls"/>
    <property type="match status" value="1"/>
</dbReference>
<dbReference type="RefSeq" id="WP_189010594.1">
    <property type="nucleotide sequence ID" value="NZ_BMPP01000015.1"/>
</dbReference>
<keyword evidence="2" id="KW-1185">Reference proteome</keyword>
<gene>
    <name evidence="1" type="ORF">GCM10008955_32150</name>
</gene>
<accession>A0ABQ2F2J8</accession>
<dbReference type="InterPro" id="IPR011051">
    <property type="entry name" value="RmlC_Cupin_sf"/>
</dbReference>
<dbReference type="InterPro" id="IPR014710">
    <property type="entry name" value="RmlC-like_jellyroll"/>
</dbReference>
<dbReference type="SUPFAM" id="SSF51182">
    <property type="entry name" value="RmlC-like cupins"/>
    <property type="match status" value="1"/>
</dbReference>
<sequence>MTPPAEQVGTRLMFENDRVRVWDLALVPGETLEAHIHRLDYVFIVIQGGQLRHVHPVDPTQNQDVRYETDQVVFLEAGEGLVHQPLVNMGDAPYRNLVIELKDR</sequence>
<evidence type="ECO:0000313" key="1">
    <source>
        <dbReference type="EMBL" id="GGK35774.1"/>
    </source>
</evidence>
<evidence type="ECO:0008006" key="3">
    <source>
        <dbReference type="Google" id="ProtNLM"/>
    </source>
</evidence>
<organism evidence="1 2">
    <name type="scientific">Deinococcus malanensis</name>
    <dbReference type="NCBI Taxonomy" id="1706855"/>
    <lineage>
        <taxon>Bacteria</taxon>
        <taxon>Thermotogati</taxon>
        <taxon>Deinococcota</taxon>
        <taxon>Deinococci</taxon>
        <taxon>Deinococcales</taxon>
        <taxon>Deinococcaceae</taxon>
        <taxon>Deinococcus</taxon>
    </lineage>
</organism>
<proteinExistence type="predicted"/>